<organism evidence="3 4">
    <name type="scientific">Endobacterium cereale</name>
    <dbReference type="NCBI Taxonomy" id="2663029"/>
    <lineage>
        <taxon>Bacteria</taxon>
        <taxon>Pseudomonadati</taxon>
        <taxon>Pseudomonadota</taxon>
        <taxon>Alphaproteobacteria</taxon>
        <taxon>Hyphomicrobiales</taxon>
        <taxon>Rhizobiaceae</taxon>
        <taxon>Endobacterium</taxon>
    </lineage>
</organism>
<dbReference type="RefSeq" id="WP_153354875.1">
    <property type="nucleotide sequence ID" value="NZ_JAYKOO010000001.1"/>
</dbReference>
<protein>
    <recommendedName>
        <fullName evidence="2">DUF6894 domain-containing protein</fullName>
    </recommendedName>
</protein>
<dbReference type="InterPro" id="IPR054189">
    <property type="entry name" value="DUF6894"/>
</dbReference>
<evidence type="ECO:0000259" key="2">
    <source>
        <dbReference type="Pfam" id="PF21834"/>
    </source>
</evidence>
<accession>A0A6A8A7L9</accession>
<dbReference type="Pfam" id="PF21834">
    <property type="entry name" value="DUF6894"/>
    <property type="match status" value="1"/>
</dbReference>
<gene>
    <name evidence="3" type="ORF">GAO09_14680</name>
</gene>
<dbReference type="Proteomes" id="UP000435138">
    <property type="component" value="Unassembled WGS sequence"/>
</dbReference>
<feature type="compositionally biased region" description="Basic and acidic residues" evidence="1">
    <location>
        <begin position="15"/>
        <end position="24"/>
    </location>
</feature>
<proteinExistence type="predicted"/>
<feature type="region of interest" description="Disordered" evidence="1">
    <location>
        <begin position="1"/>
        <end position="24"/>
    </location>
</feature>
<keyword evidence="4" id="KW-1185">Reference proteome</keyword>
<name>A0A6A8A7L9_9HYPH</name>
<sequence>MPTYFFDIHNGNGPSRDEHGTELSSDRKIMHEMSRILLDIARDELPGQEHGEISIFVRDDEGQEVCSTHLSFRTEWKLPAQT</sequence>
<evidence type="ECO:0000313" key="4">
    <source>
        <dbReference type="Proteomes" id="UP000435138"/>
    </source>
</evidence>
<feature type="domain" description="DUF6894" evidence="2">
    <location>
        <begin position="4"/>
        <end position="70"/>
    </location>
</feature>
<dbReference type="AlphaFoldDB" id="A0A6A8A7L9"/>
<reference evidence="3 4" key="1">
    <citation type="submission" date="2019-11" db="EMBL/GenBank/DDBJ databases">
        <title>Genome analysis of Rhizobacterium cereale a novel genus and species isolated from maize roots in North Spain.</title>
        <authorList>
            <person name="Menendez E."/>
            <person name="Flores-Felix J.D."/>
            <person name="Ramirez-Bahena M.-H."/>
            <person name="Igual J.M."/>
            <person name="Garcia-Fraile P."/>
            <person name="Peix A."/>
            <person name="Velazquez E."/>
        </authorList>
    </citation>
    <scope>NUCLEOTIDE SEQUENCE [LARGE SCALE GENOMIC DNA]</scope>
    <source>
        <strain evidence="3 4">RZME27</strain>
    </source>
</reference>
<evidence type="ECO:0000256" key="1">
    <source>
        <dbReference type="SAM" id="MobiDB-lite"/>
    </source>
</evidence>
<evidence type="ECO:0000313" key="3">
    <source>
        <dbReference type="EMBL" id="MQY47282.1"/>
    </source>
</evidence>
<dbReference type="EMBL" id="WIXI01000044">
    <property type="protein sequence ID" value="MQY47282.1"/>
    <property type="molecule type" value="Genomic_DNA"/>
</dbReference>
<comment type="caution">
    <text evidence="3">The sequence shown here is derived from an EMBL/GenBank/DDBJ whole genome shotgun (WGS) entry which is preliminary data.</text>
</comment>